<dbReference type="InterPro" id="IPR000801">
    <property type="entry name" value="Esterase-like"/>
</dbReference>
<organism evidence="7 8">
    <name type="scientific">Streptomyces anatolicus</name>
    <dbReference type="NCBI Taxonomy" id="2675858"/>
    <lineage>
        <taxon>Bacteria</taxon>
        <taxon>Bacillati</taxon>
        <taxon>Actinomycetota</taxon>
        <taxon>Actinomycetes</taxon>
        <taxon>Kitasatosporales</taxon>
        <taxon>Streptomycetaceae</taxon>
        <taxon>Streptomyces</taxon>
    </lineage>
</organism>
<name>A0ABS6YWU1_9ACTN</name>
<dbReference type="InterPro" id="IPR029058">
    <property type="entry name" value="AB_hydrolase_fold"/>
</dbReference>
<gene>
    <name evidence="7" type="primary">fes</name>
    <name evidence="7" type="ORF">GKQ77_28930</name>
</gene>
<dbReference type="SUPFAM" id="SSF81296">
    <property type="entry name" value="E set domains"/>
    <property type="match status" value="1"/>
</dbReference>
<reference evidence="7 8" key="1">
    <citation type="submission" date="2019-11" db="EMBL/GenBank/DDBJ databases">
        <authorList>
            <person name="Ay H."/>
        </authorList>
    </citation>
    <scope>NUCLEOTIDE SEQUENCE [LARGE SCALE GENOMIC DNA]</scope>
    <source>
        <strain evidence="7 8">BG9H</strain>
    </source>
</reference>
<protein>
    <submittedName>
        <fullName evidence="7">Enterochelin esterase</fullName>
        <ecNumber evidence="7">3.1.1.-</ecNumber>
    </submittedName>
</protein>
<dbReference type="InterPro" id="IPR014756">
    <property type="entry name" value="Ig_E-set"/>
</dbReference>
<dbReference type="RefSeq" id="WP_219692053.1">
    <property type="nucleotide sequence ID" value="NZ_WMBF01000538.1"/>
</dbReference>
<dbReference type="PANTHER" id="PTHR48098">
    <property type="entry name" value="ENTEROCHELIN ESTERASE-RELATED"/>
    <property type="match status" value="1"/>
</dbReference>
<keyword evidence="8" id="KW-1185">Reference proteome</keyword>
<dbReference type="NCBIfam" id="NF007758">
    <property type="entry name" value="PRK10439.1"/>
    <property type="match status" value="1"/>
</dbReference>
<evidence type="ECO:0000256" key="2">
    <source>
        <dbReference type="ARBA" id="ARBA00022490"/>
    </source>
</evidence>
<dbReference type="SUPFAM" id="SSF53474">
    <property type="entry name" value="alpha/beta-Hydrolases"/>
    <property type="match status" value="1"/>
</dbReference>
<keyword evidence="2" id="KW-0963">Cytoplasm</keyword>
<comment type="similarity">
    <text evidence="4">Belongs to the Fes family.</text>
</comment>
<feature type="region of interest" description="Disordered" evidence="5">
    <location>
        <begin position="155"/>
        <end position="201"/>
    </location>
</feature>
<evidence type="ECO:0000313" key="7">
    <source>
        <dbReference type="EMBL" id="MBW5425535.1"/>
    </source>
</evidence>
<dbReference type="EMBL" id="WMBF01000538">
    <property type="protein sequence ID" value="MBW5425535.1"/>
    <property type="molecule type" value="Genomic_DNA"/>
</dbReference>
<evidence type="ECO:0000259" key="6">
    <source>
        <dbReference type="Pfam" id="PF11806"/>
    </source>
</evidence>
<dbReference type="Gene3D" id="3.40.50.1820">
    <property type="entry name" value="alpha/beta hydrolase"/>
    <property type="match status" value="1"/>
</dbReference>
<dbReference type="Pfam" id="PF11806">
    <property type="entry name" value="Enterochelin_N"/>
    <property type="match status" value="1"/>
</dbReference>
<dbReference type="EC" id="3.1.1.-" evidence="7"/>
<evidence type="ECO:0000256" key="1">
    <source>
        <dbReference type="ARBA" id="ARBA00004496"/>
    </source>
</evidence>
<sequence length="414" mass="45790">MTPPSPNPNPREITPVRSPLLRTLLHAVRARVPGAEREFWNRVETTGTPLVEPDPSGDPAHRLVTFLWRDDPARPATDVLALLHTVTDRDRHAGDLSPHLMERLPGTDVWALGHRLRADHRASYQFYVAHGTRQDTLRTDREAWLRVLADAVPDPLNGDPRLPARDGRNPASVMSLPDAPPQPYVGRRARPAGKSTEAEVDGRRVTLHLPPEPPRALAVLLDGEMWGPVLGVGATFDALHAEGALPPTAALLVDTMGRRMEDLSCSGAFVDWLADVLLPWAADAYDISTPAERTVIAGQSAGGLTAAYAVHRRPDRFGAALSQSGSFWWPDENAPDGRGPEWLTREYARTPRRPVRLHLEVGAQEWMLLAENRRLRNVLRARGYEVTYEEFNGGHDYACWRGGLATALISLLPR</sequence>
<evidence type="ECO:0000256" key="4">
    <source>
        <dbReference type="ARBA" id="ARBA00024201"/>
    </source>
</evidence>
<keyword evidence="3 7" id="KW-0378">Hydrolase</keyword>
<evidence type="ECO:0000256" key="5">
    <source>
        <dbReference type="SAM" id="MobiDB-lite"/>
    </source>
</evidence>
<dbReference type="InterPro" id="IPR013783">
    <property type="entry name" value="Ig-like_fold"/>
</dbReference>
<dbReference type="Pfam" id="PF00756">
    <property type="entry name" value="Esterase"/>
    <property type="match status" value="1"/>
</dbReference>
<accession>A0ABS6YWU1</accession>
<comment type="subcellular location">
    <subcellularLocation>
        <location evidence="1">Cytoplasm</location>
    </subcellularLocation>
</comment>
<dbReference type="Gene3D" id="2.60.40.10">
    <property type="entry name" value="Immunoglobulins"/>
    <property type="match status" value="1"/>
</dbReference>
<dbReference type="InterPro" id="IPR021764">
    <property type="entry name" value="Enterochelin_esterase_N"/>
</dbReference>
<feature type="domain" description="Enterochelin esterase N-terminal" evidence="6">
    <location>
        <begin position="64"/>
        <end position="183"/>
    </location>
</feature>
<dbReference type="GO" id="GO:0016787">
    <property type="term" value="F:hydrolase activity"/>
    <property type="evidence" value="ECO:0007669"/>
    <property type="project" value="UniProtKB-KW"/>
</dbReference>
<evidence type="ECO:0000313" key="8">
    <source>
        <dbReference type="Proteomes" id="UP001197114"/>
    </source>
</evidence>
<dbReference type="InterPro" id="IPR050583">
    <property type="entry name" value="Mycobacterial_A85_antigen"/>
</dbReference>
<dbReference type="Proteomes" id="UP001197114">
    <property type="component" value="Unassembled WGS sequence"/>
</dbReference>
<proteinExistence type="inferred from homology"/>
<evidence type="ECO:0000256" key="3">
    <source>
        <dbReference type="ARBA" id="ARBA00022801"/>
    </source>
</evidence>
<dbReference type="PANTHER" id="PTHR48098:SF3">
    <property type="entry name" value="IRON(III) ENTEROBACTIN ESTERASE"/>
    <property type="match status" value="1"/>
</dbReference>
<comment type="caution">
    <text evidence="7">The sequence shown here is derived from an EMBL/GenBank/DDBJ whole genome shotgun (WGS) entry which is preliminary data.</text>
</comment>